<dbReference type="RefSeq" id="WP_308986030.1">
    <property type="nucleotide sequence ID" value="NZ_JARXIC010000027.1"/>
</dbReference>
<gene>
    <name evidence="2" type="ORF">QEH59_14195</name>
</gene>
<organism evidence="2 3">
    <name type="scientific">Thalassobacterium sedimentorum</name>
    <dbReference type="NCBI Taxonomy" id="3041258"/>
    <lineage>
        <taxon>Bacteria</taxon>
        <taxon>Pseudomonadati</taxon>
        <taxon>Verrucomicrobiota</taxon>
        <taxon>Opitutia</taxon>
        <taxon>Puniceicoccales</taxon>
        <taxon>Coraliomargaritaceae</taxon>
        <taxon>Thalassobacterium</taxon>
    </lineage>
</organism>
<evidence type="ECO:0000313" key="3">
    <source>
        <dbReference type="Proteomes" id="UP001243717"/>
    </source>
</evidence>
<name>A0ABU1AP08_9BACT</name>
<keyword evidence="3" id="KW-1185">Reference proteome</keyword>
<evidence type="ECO:0000256" key="1">
    <source>
        <dbReference type="SAM" id="SignalP"/>
    </source>
</evidence>
<dbReference type="Proteomes" id="UP001243717">
    <property type="component" value="Unassembled WGS sequence"/>
</dbReference>
<proteinExistence type="predicted"/>
<feature type="signal peptide" evidence="1">
    <location>
        <begin position="1"/>
        <end position="27"/>
    </location>
</feature>
<dbReference type="EMBL" id="JARXIC010000027">
    <property type="protein sequence ID" value="MDQ8195580.1"/>
    <property type="molecule type" value="Genomic_DNA"/>
</dbReference>
<dbReference type="PROSITE" id="PS51257">
    <property type="entry name" value="PROKAR_LIPOPROTEIN"/>
    <property type="match status" value="1"/>
</dbReference>
<evidence type="ECO:0008006" key="4">
    <source>
        <dbReference type="Google" id="ProtNLM"/>
    </source>
</evidence>
<reference evidence="2 3" key="1">
    <citation type="submission" date="2023-04" db="EMBL/GenBank/DDBJ databases">
        <title>A novel bacteria isolated from coastal sediment.</title>
        <authorList>
            <person name="Liu X.-J."/>
            <person name="Du Z.-J."/>
        </authorList>
    </citation>
    <scope>NUCLEOTIDE SEQUENCE [LARGE SCALE GENOMIC DNA]</scope>
    <source>
        <strain evidence="2 3">SDUM461004</strain>
    </source>
</reference>
<comment type="caution">
    <text evidence="2">The sequence shown here is derived from an EMBL/GenBank/DDBJ whole genome shotgun (WGS) entry which is preliminary data.</text>
</comment>
<keyword evidence="1" id="KW-0732">Signal</keyword>
<feature type="chain" id="PRO_5046943139" description="PEP-CTERM protein-sorting domain-containing protein" evidence="1">
    <location>
        <begin position="28"/>
        <end position="291"/>
    </location>
</feature>
<protein>
    <recommendedName>
        <fullName evidence="4">PEP-CTERM protein-sorting domain-containing protein</fullName>
    </recommendedName>
</protein>
<accession>A0ABU1AP08</accession>
<evidence type="ECO:0000313" key="2">
    <source>
        <dbReference type="EMBL" id="MDQ8195580.1"/>
    </source>
</evidence>
<sequence length="291" mass="30981">MNTTIPRTLIHCILISACIFQIQRLSAAPIQADFDDGNTTSAVDAYTGMAGDGWAAPWQDLTGNGLTSFTNTVEDTDPLNSGGNYLNVNLNYTGVGGTGQGTISREFSTSSINTAAPIQYQFDFRMDIALTDTTQRYFIFNRVGGAASGTDLNNTWAIQARYNDASSTTWWIINGNGSGGVTEAINTEVSADQGTAYTFMVHSDPENKAWNVNISDGTNNYTSDALGYRANSTNDGAFLHFGALATPDGSSLGFSVDNIQVALIPEPAQATILLGLSALLILGLNRRRASD</sequence>